<accession>A0A8J2KES9</accession>
<evidence type="ECO:0000256" key="5">
    <source>
        <dbReference type="ARBA" id="ARBA00022825"/>
    </source>
</evidence>
<feature type="compositionally biased region" description="Polar residues" evidence="8">
    <location>
        <begin position="531"/>
        <end position="547"/>
    </location>
</feature>
<dbReference type="PROSITE" id="PS00134">
    <property type="entry name" value="TRYPSIN_HIS"/>
    <property type="match status" value="1"/>
</dbReference>
<evidence type="ECO:0000256" key="8">
    <source>
        <dbReference type="SAM" id="MobiDB-lite"/>
    </source>
</evidence>
<feature type="compositionally biased region" description="Low complexity" evidence="8">
    <location>
        <begin position="214"/>
        <end position="232"/>
    </location>
</feature>
<feature type="compositionally biased region" description="Basic and acidic residues" evidence="8">
    <location>
        <begin position="201"/>
        <end position="213"/>
    </location>
</feature>
<keyword evidence="2" id="KW-0964">Secreted</keyword>
<dbReference type="CDD" id="cd00190">
    <property type="entry name" value="Tryp_SPc"/>
    <property type="match status" value="1"/>
</dbReference>
<gene>
    <name evidence="10" type="ORF">AFUS01_LOCUS13779</name>
</gene>
<proteinExistence type="predicted"/>
<dbReference type="Proteomes" id="UP000708208">
    <property type="component" value="Unassembled WGS sequence"/>
</dbReference>
<evidence type="ECO:0000256" key="3">
    <source>
        <dbReference type="ARBA" id="ARBA00022670"/>
    </source>
</evidence>
<evidence type="ECO:0000256" key="4">
    <source>
        <dbReference type="ARBA" id="ARBA00022801"/>
    </source>
</evidence>
<evidence type="ECO:0000313" key="10">
    <source>
        <dbReference type="EMBL" id="CAG7724779.1"/>
    </source>
</evidence>
<evidence type="ECO:0000256" key="6">
    <source>
        <dbReference type="ARBA" id="ARBA00023157"/>
    </source>
</evidence>
<feature type="compositionally biased region" description="Polar residues" evidence="8">
    <location>
        <begin position="495"/>
        <end position="506"/>
    </location>
</feature>
<comment type="caution">
    <text evidence="10">The sequence shown here is derived from an EMBL/GenBank/DDBJ whole genome shotgun (WGS) entry which is preliminary data.</text>
</comment>
<dbReference type="InterPro" id="IPR001254">
    <property type="entry name" value="Trypsin_dom"/>
</dbReference>
<dbReference type="PROSITE" id="PS50240">
    <property type="entry name" value="TRYPSIN_DOM"/>
    <property type="match status" value="1"/>
</dbReference>
<organism evidence="10 11">
    <name type="scientific">Allacma fusca</name>
    <dbReference type="NCBI Taxonomy" id="39272"/>
    <lineage>
        <taxon>Eukaryota</taxon>
        <taxon>Metazoa</taxon>
        <taxon>Ecdysozoa</taxon>
        <taxon>Arthropoda</taxon>
        <taxon>Hexapoda</taxon>
        <taxon>Collembola</taxon>
        <taxon>Symphypleona</taxon>
        <taxon>Sminthuridae</taxon>
        <taxon>Allacma</taxon>
    </lineage>
</organism>
<dbReference type="OrthoDB" id="10002959at2759"/>
<feature type="region of interest" description="Disordered" evidence="8">
    <location>
        <begin position="432"/>
        <end position="552"/>
    </location>
</feature>
<dbReference type="SMART" id="SM00020">
    <property type="entry name" value="Tryp_SPc"/>
    <property type="match status" value="1"/>
</dbReference>
<protein>
    <recommendedName>
        <fullName evidence="9">Peptidase S1 domain-containing protein</fullName>
    </recommendedName>
</protein>
<dbReference type="InterPro" id="IPR033116">
    <property type="entry name" value="TRYPSIN_SER"/>
</dbReference>
<feature type="region of interest" description="Disordered" evidence="8">
    <location>
        <begin position="200"/>
        <end position="237"/>
    </location>
</feature>
<evidence type="ECO:0000256" key="2">
    <source>
        <dbReference type="ARBA" id="ARBA00022525"/>
    </source>
</evidence>
<dbReference type="FunFam" id="2.40.10.10:FF:000006">
    <property type="entry name" value="Serine proteinase stubble"/>
    <property type="match status" value="1"/>
</dbReference>
<dbReference type="PROSITE" id="PS00135">
    <property type="entry name" value="TRYPSIN_SER"/>
    <property type="match status" value="1"/>
</dbReference>
<reference evidence="10" key="1">
    <citation type="submission" date="2021-06" db="EMBL/GenBank/DDBJ databases">
        <authorList>
            <person name="Hodson N. C."/>
            <person name="Mongue J. A."/>
            <person name="Jaron S. K."/>
        </authorList>
    </citation>
    <scope>NUCLEOTIDE SEQUENCE</scope>
</reference>
<sequence length="802" mass="89447">MKSPFKRKRISVLGLLISRLRCDFLGISIIFLTFFGVGALGNGTRIRTGQLPDISDLDYTYSYKLNKGVKNPTIRNSKHYDSKPSSTVISISNASIRNSSYYSALPSQDFFSSSSSTSVMRNRFPVSSWSKATSTTARTPERFPKQKKVMYNRYGFPSVVEDPAGLDFGIMKRKGEISKRQQDMTRHGYNRHGFQLAVGEHSNDFKPNKDKKNNFSSSSSASSSSPLSSSSSQQDHRFLTSSSMNSYTIHHSDPPNFDSFNDRNRYSSSYDDMMLNHFLDSNSNTNSNSNSNSMDQQKLQIYDLLYSNNSKLTDDARQLAVIPQNCWHGGKMYGCSLSVTCVLQGSKPLDLCNGGMIWSCCVPRDRLNDIDANVGLLDNPTVSSNSNNFTTSSSYDLYGDYKHRPSHFPPSVVADPYRPIVMSSKPNYKRPSYNFYRPSGGGSSSSSSSSGSDSTYRPYEASTNSPFSSDDSYPLYPNDGVTSHKYRPGKPYFGSHNNAMSSSSNPYDPVQNDIYSQSHKDKPYHNRLPPSITSSSLPDRHGSSSGVSPKECGQIYTRSNRIVGGQDSPFGSHPWQAAIIKQSFLSKRIACGGALINELWVVTAAHCVYSTPTSSLKIRLGEWNVRQQNERFPHEDYSVDKKEIHPNYNPADFRNDLALLKLNRPVQYKEHIVPVCLPKYRQNFEGKHGTVVGWGRTKHGLATTPSLLQEVQVEVISQTRCQDWFHSAGRRETIHEVFLCAGYQHGGRDSCQGDSGGPLTTEVDGHFTLIGLVSWGIGCGRENLPGVYTNIANFVDWIDRNT</sequence>
<dbReference type="PANTHER" id="PTHR24264">
    <property type="entry name" value="TRYPSIN-RELATED"/>
    <property type="match status" value="1"/>
</dbReference>
<name>A0A8J2KES9_9HEXA</name>
<dbReference type="AlphaFoldDB" id="A0A8J2KES9"/>
<comment type="subcellular location">
    <subcellularLocation>
        <location evidence="1">Secreted</location>
    </subcellularLocation>
</comment>
<dbReference type="GO" id="GO:0006508">
    <property type="term" value="P:proteolysis"/>
    <property type="evidence" value="ECO:0007669"/>
    <property type="project" value="UniProtKB-KW"/>
</dbReference>
<keyword evidence="11" id="KW-1185">Reference proteome</keyword>
<evidence type="ECO:0000313" key="11">
    <source>
        <dbReference type="Proteomes" id="UP000708208"/>
    </source>
</evidence>
<dbReference type="InterPro" id="IPR050127">
    <property type="entry name" value="Serine_Proteases_S1"/>
</dbReference>
<dbReference type="GO" id="GO:0004252">
    <property type="term" value="F:serine-type endopeptidase activity"/>
    <property type="evidence" value="ECO:0007669"/>
    <property type="project" value="InterPro"/>
</dbReference>
<evidence type="ECO:0000256" key="1">
    <source>
        <dbReference type="ARBA" id="ARBA00004613"/>
    </source>
</evidence>
<dbReference type="InterPro" id="IPR018114">
    <property type="entry name" value="TRYPSIN_HIS"/>
</dbReference>
<dbReference type="GO" id="GO:0005615">
    <property type="term" value="C:extracellular space"/>
    <property type="evidence" value="ECO:0007669"/>
    <property type="project" value="TreeGrafter"/>
</dbReference>
<keyword evidence="4 7" id="KW-0378">Hydrolase</keyword>
<evidence type="ECO:0000256" key="7">
    <source>
        <dbReference type="RuleBase" id="RU363034"/>
    </source>
</evidence>
<dbReference type="EMBL" id="CAJVCH010113849">
    <property type="protein sequence ID" value="CAG7724779.1"/>
    <property type="molecule type" value="Genomic_DNA"/>
</dbReference>
<dbReference type="PANTHER" id="PTHR24264:SF65">
    <property type="entry name" value="SRCR DOMAIN-CONTAINING PROTEIN"/>
    <property type="match status" value="1"/>
</dbReference>
<evidence type="ECO:0000259" key="9">
    <source>
        <dbReference type="PROSITE" id="PS50240"/>
    </source>
</evidence>
<keyword evidence="6" id="KW-1015">Disulfide bond</keyword>
<dbReference type="Pfam" id="PF00089">
    <property type="entry name" value="Trypsin"/>
    <property type="match status" value="1"/>
</dbReference>
<keyword evidence="3 7" id="KW-0645">Protease</keyword>
<feature type="compositionally biased region" description="Low complexity" evidence="8">
    <location>
        <begin position="444"/>
        <end position="454"/>
    </location>
</feature>
<feature type="domain" description="Peptidase S1" evidence="9">
    <location>
        <begin position="562"/>
        <end position="802"/>
    </location>
</feature>
<keyword evidence="5 7" id="KW-0720">Serine protease</keyword>
<feature type="compositionally biased region" description="Polar residues" evidence="8">
    <location>
        <begin position="461"/>
        <end position="471"/>
    </location>
</feature>